<keyword evidence="2" id="KW-1185">Reference proteome</keyword>
<dbReference type="Gene3D" id="2.60.40.770">
    <property type="match status" value="1"/>
</dbReference>
<dbReference type="EMBL" id="JAVRBK010000002">
    <property type="protein sequence ID" value="KAK5648473.1"/>
    <property type="molecule type" value="Genomic_DNA"/>
</dbReference>
<comment type="caution">
    <text evidence="1">The sequence shown here is derived from an EMBL/GenBank/DDBJ whole genome shotgun (WGS) entry which is preliminary data.</text>
</comment>
<proteinExistence type="predicted"/>
<dbReference type="AlphaFoldDB" id="A0AAN7ZUZ4"/>
<dbReference type="SUPFAM" id="SSF81296">
    <property type="entry name" value="E set domains"/>
    <property type="match status" value="1"/>
</dbReference>
<dbReference type="InterPro" id="IPR014756">
    <property type="entry name" value="Ig_E-set"/>
</dbReference>
<reference evidence="1 2" key="1">
    <citation type="journal article" date="2024" name="Insects">
        <title>An Improved Chromosome-Level Genome Assembly of the Firefly Pyrocoelia pectoralis.</title>
        <authorList>
            <person name="Fu X."/>
            <person name="Meyer-Rochow V.B."/>
            <person name="Ballantyne L."/>
            <person name="Zhu X."/>
        </authorList>
    </citation>
    <scope>NUCLEOTIDE SEQUENCE [LARGE SCALE GENOMIC DNA]</scope>
    <source>
        <strain evidence="1">XCY_ONT2</strain>
    </source>
</reference>
<name>A0AAN7ZUZ4_9COLE</name>
<sequence length="93" mass="10331">MSLNLKGCGMIPCKLEIGSSYEIQTTLEANFQSDSLVQSADIYLSDHNVYIPLLITPENLCWTLPCPVKTSKYVKLNGNFTIPENAFKVSAKM</sequence>
<gene>
    <name evidence="1" type="ORF">RI129_003365</name>
</gene>
<protein>
    <recommendedName>
        <fullName evidence="3">MD-2-related lipid-recognition domain-containing protein</fullName>
    </recommendedName>
</protein>
<evidence type="ECO:0000313" key="2">
    <source>
        <dbReference type="Proteomes" id="UP001329430"/>
    </source>
</evidence>
<organism evidence="1 2">
    <name type="scientific">Pyrocoelia pectoralis</name>
    <dbReference type="NCBI Taxonomy" id="417401"/>
    <lineage>
        <taxon>Eukaryota</taxon>
        <taxon>Metazoa</taxon>
        <taxon>Ecdysozoa</taxon>
        <taxon>Arthropoda</taxon>
        <taxon>Hexapoda</taxon>
        <taxon>Insecta</taxon>
        <taxon>Pterygota</taxon>
        <taxon>Neoptera</taxon>
        <taxon>Endopterygota</taxon>
        <taxon>Coleoptera</taxon>
        <taxon>Polyphaga</taxon>
        <taxon>Elateriformia</taxon>
        <taxon>Elateroidea</taxon>
        <taxon>Lampyridae</taxon>
        <taxon>Lampyrinae</taxon>
        <taxon>Pyrocoelia</taxon>
    </lineage>
</organism>
<accession>A0AAN7ZUZ4</accession>
<evidence type="ECO:0000313" key="1">
    <source>
        <dbReference type="EMBL" id="KAK5648473.1"/>
    </source>
</evidence>
<evidence type="ECO:0008006" key="3">
    <source>
        <dbReference type="Google" id="ProtNLM"/>
    </source>
</evidence>
<dbReference type="Proteomes" id="UP001329430">
    <property type="component" value="Chromosome 2"/>
</dbReference>